<dbReference type="EMBL" id="JAGIXG020000010">
    <property type="protein sequence ID" value="KAI6783029.1"/>
    <property type="molecule type" value="Genomic_DNA"/>
</dbReference>
<dbReference type="GO" id="GO:0005886">
    <property type="term" value="C:plasma membrane"/>
    <property type="evidence" value="ECO:0007669"/>
    <property type="project" value="TreeGrafter"/>
</dbReference>
<comment type="similarity">
    <text evidence="2">Belongs to the MIP/aquaporin (TC 1.A.8) family.</text>
</comment>
<comment type="subcellular location">
    <subcellularLocation>
        <location evidence="1">Membrane</location>
        <topology evidence="1">Multi-pass membrane protein</topology>
    </subcellularLocation>
</comment>
<dbReference type="InterPro" id="IPR023271">
    <property type="entry name" value="Aquaporin-like"/>
</dbReference>
<feature type="region of interest" description="Disordered" evidence="7">
    <location>
        <begin position="1"/>
        <end position="232"/>
    </location>
</feature>
<protein>
    <submittedName>
        <fullName evidence="9">Membrane protein-like protein</fullName>
    </submittedName>
</protein>
<dbReference type="GO" id="GO:0015254">
    <property type="term" value="F:glycerol channel activity"/>
    <property type="evidence" value="ECO:0007669"/>
    <property type="project" value="TreeGrafter"/>
</dbReference>
<keyword evidence="4 8" id="KW-0812">Transmembrane</keyword>
<feature type="compositionally biased region" description="Basic residues" evidence="7">
    <location>
        <begin position="155"/>
        <end position="166"/>
    </location>
</feature>
<proteinExistence type="inferred from homology"/>
<sequence>MPPSQTDYFVDRPQTSDEPEGTTARTPASGYALTNVGSVRERIPATIPDEEGGGQNGGDLGVRNSARPPEPSNRRALSSGTRGPSHSHQPLQQSTTNVTDRATAPARRPQTLDRQGYTDYPQRGWADEGYYEDNPWYDAPARKPVFSLGKPLPHVVRRRRRRVKHAAPKDKGDEEQGQVIEDVPEVVEPEGDVDDDASTMYSRRDRQSQSRLGDDALDNRIPQSTVGGVAHSNKRNEAGLPVFDYVPGPARRMDSGLAPQQSRNSMQPPERVQSGVSRSAPSFKIDGEPIGHHEHAEVERGEKSPDELRNWWARVRARHPEPLAEFLATGMALFLGLCGTLSVNLSQALNDTYGSFETSCWSWGFGWMFGIYLGGGVSGAHLNPAVSLSFSIFRGFPWRSCAVYVCAQFIASLAAAGLAYGCYADAIHQLDPGMTQTSKAFFTTPKDFVSVKSAFLNQVVGGAIMMIAIFALGDDQNNPPGAGMHAFILGLLVTTLKFTLGFNVGTAINPAIDFGPRVVAYAVGYREHNVFGTCWWIYGPFAATLIGSMLGCVIYDGCIFVGSESPINYRMQGSWKEKTRRFWSPFVSGSRKKTAAKDVDEDEGSSSQ</sequence>
<feature type="transmembrane region" description="Helical" evidence="8">
    <location>
        <begin position="535"/>
        <end position="561"/>
    </location>
</feature>
<dbReference type="PROSITE" id="PS00221">
    <property type="entry name" value="MIP"/>
    <property type="match status" value="1"/>
</dbReference>
<feature type="transmembrane region" description="Helical" evidence="8">
    <location>
        <begin position="402"/>
        <end position="421"/>
    </location>
</feature>
<comment type="caution">
    <text evidence="9">The sequence shown here is derived from an EMBL/GenBank/DDBJ whole genome shotgun (WGS) entry which is preliminary data.</text>
</comment>
<feature type="compositionally biased region" description="Polar residues" evidence="7">
    <location>
        <begin position="258"/>
        <end position="267"/>
    </location>
</feature>
<dbReference type="Gene3D" id="1.20.1080.10">
    <property type="entry name" value="Glycerol uptake facilitator protein"/>
    <property type="match status" value="1"/>
</dbReference>
<feature type="region of interest" description="Disordered" evidence="7">
    <location>
        <begin position="250"/>
        <end position="281"/>
    </location>
</feature>
<evidence type="ECO:0000256" key="1">
    <source>
        <dbReference type="ARBA" id="ARBA00004141"/>
    </source>
</evidence>
<feature type="compositionally biased region" description="Acidic residues" evidence="7">
    <location>
        <begin position="599"/>
        <end position="608"/>
    </location>
</feature>
<dbReference type="Proteomes" id="UP001055219">
    <property type="component" value="Unassembled WGS sequence"/>
</dbReference>
<dbReference type="GeneID" id="75828704"/>
<evidence type="ECO:0000313" key="9">
    <source>
        <dbReference type="EMBL" id="KAI6783029.1"/>
    </source>
</evidence>
<dbReference type="RefSeq" id="XP_051363885.1">
    <property type="nucleotide sequence ID" value="XM_051504802.1"/>
</dbReference>
<keyword evidence="10" id="KW-1185">Reference proteome</keyword>
<dbReference type="Pfam" id="PF00230">
    <property type="entry name" value="MIP"/>
    <property type="match status" value="1"/>
</dbReference>
<feature type="transmembrane region" description="Helical" evidence="8">
    <location>
        <begin position="485"/>
        <end position="508"/>
    </location>
</feature>
<dbReference type="CDD" id="cd00333">
    <property type="entry name" value="MIP"/>
    <property type="match status" value="1"/>
</dbReference>
<feature type="transmembrane region" description="Helical" evidence="8">
    <location>
        <begin position="365"/>
        <end position="390"/>
    </location>
</feature>
<evidence type="ECO:0000256" key="3">
    <source>
        <dbReference type="ARBA" id="ARBA00022448"/>
    </source>
</evidence>
<evidence type="ECO:0000313" key="10">
    <source>
        <dbReference type="Proteomes" id="UP001055219"/>
    </source>
</evidence>
<reference evidence="9" key="2">
    <citation type="submission" date="2022-07" db="EMBL/GenBank/DDBJ databases">
        <authorList>
            <person name="Goncalves M.F.M."/>
            <person name="Hilario S."/>
            <person name="Van De Peer Y."/>
            <person name="Esteves A.C."/>
            <person name="Alves A."/>
        </authorList>
    </citation>
    <scope>NUCLEOTIDE SEQUENCE</scope>
    <source>
        <strain evidence="9">MUM 19.33</strain>
    </source>
</reference>
<gene>
    <name evidence="9" type="ORF">J7T54_002191</name>
</gene>
<keyword evidence="6 8" id="KW-0472">Membrane</keyword>
<name>A0A9P9Y4Z6_9HYPO</name>
<dbReference type="InterPro" id="IPR022357">
    <property type="entry name" value="MIP_CS"/>
</dbReference>
<feature type="compositionally biased region" description="Basic and acidic residues" evidence="7">
    <location>
        <begin position="202"/>
        <end position="218"/>
    </location>
</feature>
<keyword evidence="3" id="KW-0813">Transport</keyword>
<dbReference type="GO" id="GO:0015250">
    <property type="term" value="F:water channel activity"/>
    <property type="evidence" value="ECO:0007669"/>
    <property type="project" value="TreeGrafter"/>
</dbReference>
<accession>A0A9P9Y4Z6</accession>
<dbReference type="OrthoDB" id="3222at2759"/>
<dbReference type="PRINTS" id="PR00783">
    <property type="entry name" value="MINTRINSICP"/>
</dbReference>
<dbReference type="InterPro" id="IPR000425">
    <property type="entry name" value="MIP"/>
</dbReference>
<feature type="compositionally biased region" description="Acidic residues" evidence="7">
    <location>
        <begin position="182"/>
        <end position="197"/>
    </location>
</feature>
<dbReference type="PANTHER" id="PTHR43829">
    <property type="entry name" value="AQUAPORIN OR AQUAGLYCEROPORIN RELATED"/>
    <property type="match status" value="1"/>
</dbReference>
<evidence type="ECO:0000256" key="2">
    <source>
        <dbReference type="ARBA" id="ARBA00006175"/>
    </source>
</evidence>
<reference evidence="9" key="1">
    <citation type="journal article" date="2021" name="J Fungi (Basel)">
        <title>Genomic and Metabolomic Analyses of the Marine Fungus Emericellopsis cladophorae: Insights into Saltwater Adaptability Mechanisms and Its Biosynthetic Potential.</title>
        <authorList>
            <person name="Goncalves M.F.M."/>
            <person name="Hilario S."/>
            <person name="Van de Peer Y."/>
            <person name="Esteves A.C."/>
            <person name="Alves A."/>
        </authorList>
    </citation>
    <scope>NUCLEOTIDE SEQUENCE</scope>
    <source>
        <strain evidence="9">MUM 19.33</strain>
    </source>
</reference>
<feature type="region of interest" description="Disordered" evidence="7">
    <location>
        <begin position="587"/>
        <end position="608"/>
    </location>
</feature>
<evidence type="ECO:0000256" key="6">
    <source>
        <dbReference type="ARBA" id="ARBA00023136"/>
    </source>
</evidence>
<evidence type="ECO:0000256" key="4">
    <source>
        <dbReference type="ARBA" id="ARBA00022692"/>
    </source>
</evidence>
<feature type="transmembrane region" description="Helical" evidence="8">
    <location>
        <begin position="455"/>
        <end position="473"/>
    </location>
</feature>
<keyword evidence="5 8" id="KW-1133">Transmembrane helix</keyword>
<evidence type="ECO:0000256" key="8">
    <source>
        <dbReference type="SAM" id="Phobius"/>
    </source>
</evidence>
<dbReference type="PANTHER" id="PTHR43829:SF24">
    <property type="entry name" value="MIP AQUAPORIN (EUROFUNG)"/>
    <property type="match status" value="1"/>
</dbReference>
<dbReference type="AlphaFoldDB" id="A0A9P9Y4Z6"/>
<feature type="transmembrane region" description="Helical" evidence="8">
    <location>
        <begin position="323"/>
        <end position="345"/>
    </location>
</feature>
<feature type="compositionally biased region" description="Polar residues" evidence="7">
    <location>
        <begin position="75"/>
        <end position="100"/>
    </location>
</feature>
<dbReference type="SUPFAM" id="SSF81338">
    <property type="entry name" value="Aquaporin-like"/>
    <property type="match status" value="1"/>
</dbReference>
<organism evidence="9 10">
    <name type="scientific">Emericellopsis cladophorae</name>
    <dbReference type="NCBI Taxonomy" id="2686198"/>
    <lineage>
        <taxon>Eukaryota</taxon>
        <taxon>Fungi</taxon>
        <taxon>Dikarya</taxon>
        <taxon>Ascomycota</taxon>
        <taxon>Pezizomycotina</taxon>
        <taxon>Sordariomycetes</taxon>
        <taxon>Hypocreomycetidae</taxon>
        <taxon>Hypocreales</taxon>
        <taxon>Bionectriaceae</taxon>
        <taxon>Emericellopsis</taxon>
    </lineage>
</organism>
<evidence type="ECO:0000256" key="5">
    <source>
        <dbReference type="ARBA" id="ARBA00022989"/>
    </source>
</evidence>
<evidence type="ECO:0000256" key="7">
    <source>
        <dbReference type="SAM" id="MobiDB-lite"/>
    </source>
</evidence>
<dbReference type="InterPro" id="IPR050363">
    <property type="entry name" value="MIP/Aquaporin"/>
</dbReference>